<evidence type="ECO:0000313" key="1">
    <source>
        <dbReference type="Ensembl" id="ENSSGRP00000089604.1"/>
    </source>
</evidence>
<organism evidence="1 2">
    <name type="scientific">Sinocyclocheilus grahami</name>
    <name type="common">Dianchi golden-line fish</name>
    <name type="synonym">Barbus grahami</name>
    <dbReference type="NCBI Taxonomy" id="75366"/>
    <lineage>
        <taxon>Eukaryota</taxon>
        <taxon>Metazoa</taxon>
        <taxon>Chordata</taxon>
        <taxon>Craniata</taxon>
        <taxon>Vertebrata</taxon>
        <taxon>Euteleostomi</taxon>
        <taxon>Actinopterygii</taxon>
        <taxon>Neopterygii</taxon>
        <taxon>Teleostei</taxon>
        <taxon>Ostariophysi</taxon>
        <taxon>Cypriniformes</taxon>
        <taxon>Cyprinidae</taxon>
        <taxon>Cyprininae</taxon>
        <taxon>Sinocyclocheilus</taxon>
    </lineage>
</organism>
<dbReference type="Ensembl" id="ENSSGRT00000095362.1">
    <property type="protein sequence ID" value="ENSSGRP00000089604.1"/>
    <property type="gene ID" value="ENSSGRG00000044956.1"/>
</dbReference>
<name>A0A672RJZ0_SINGR</name>
<reference evidence="1" key="2">
    <citation type="submission" date="2025-09" db="UniProtKB">
        <authorList>
            <consortium name="Ensembl"/>
        </authorList>
    </citation>
    <scope>IDENTIFICATION</scope>
</reference>
<keyword evidence="2" id="KW-1185">Reference proteome</keyword>
<dbReference type="Proteomes" id="UP000472262">
    <property type="component" value="Unassembled WGS sequence"/>
</dbReference>
<evidence type="ECO:0000313" key="2">
    <source>
        <dbReference type="Proteomes" id="UP000472262"/>
    </source>
</evidence>
<gene>
    <name evidence="1" type="primary">selenoh</name>
</gene>
<protein>
    <submittedName>
        <fullName evidence="1">Uncharacterized protein</fullName>
    </submittedName>
</protein>
<accession>A0A672RJZ0</accession>
<dbReference type="AlphaFoldDB" id="A0A672RJZ0"/>
<proteinExistence type="predicted"/>
<reference evidence="1" key="1">
    <citation type="submission" date="2025-08" db="UniProtKB">
        <authorList>
            <consortium name="Ensembl"/>
        </authorList>
    </citation>
    <scope>IDENTIFICATION</scope>
</reference>
<sequence length="101" mass="11411">YAGRGRKRKTDVDAETVAVGEKKEKLGVDNKDEETGQRVVIEHCKSVCEALAASHPELRVVLNPQKPRRNSFEVTLFCGLALRRVLHANLSFLILLKWFLP</sequence>
<dbReference type="InParanoid" id="A0A672RJZ0"/>